<evidence type="ECO:0000256" key="9">
    <source>
        <dbReference type="SAM" id="Phobius"/>
    </source>
</evidence>
<gene>
    <name evidence="10" type="ORF">C7957_101144</name>
</gene>
<feature type="transmembrane region" description="Helical" evidence="9">
    <location>
        <begin position="12"/>
        <end position="29"/>
    </location>
</feature>
<evidence type="ECO:0000256" key="7">
    <source>
        <dbReference type="ARBA" id="ARBA00023136"/>
    </source>
</evidence>
<keyword evidence="3" id="KW-1003">Cell membrane</keyword>
<evidence type="ECO:0000256" key="8">
    <source>
        <dbReference type="ARBA" id="ARBA00035655"/>
    </source>
</evidence>
<keyword evidence="5 9" id="KW-0812">Transmembrane</keyword>
<dbReference type="InterPro" id="IPR007272">
    <property type="entry name" value="Sulf_transp_TsuA/YedE"/>
</dbReference>
<dbReference type="RefSeq" id="WP_133529488.1">
    <property type="nucleotide sequence ID" value="NZ_SNXX01000001.1"/>
</dbReference>
<evidence type="ECO:0000256" key="6">
    <source>
        <dbReference type="ARBA" id="ARBA00022989"/>
    </source>
</evidence>
<keyword evidence="7 9" id="KW-0472">Membrane</keyword>
<name>A0A4R6SNV3_9FIRM</name>
<dbReference type="Proteomes" id="UP000295176">
    <property type="component" value="Unassembled WGS sequence"/>
</dbReference>
<dbReference type="Pfam" id="PF04143">
    <property type="entry name" value="Sulf_transp"/>
    <property type="match status" value="1"/>
</dbReference>
<evidence type="ECO:0000256" key="5">
    <source>
        <dbReference type="ARBA" id="ARBA00022692"/>
    </source>
</evidence>
<dbReference type="GO" id="GO:0005886">
    <property type="term" value="C:plasma membrane"/>
    <property type="evidence" value="ECO:0007669"/>
    <property type="project" value="UniProtKB-SubCell"/>
</dbReference>
<feature type="transmembrane region" description="Helical" evidence="9">
    <location>
        <begin position="149"/>
        <end position="169"/>
    </location>
</feature>
<dbReference type="PANTHER" id="PTHR30574:SF1">
    <property type="entry name" value="SULPHUR TRANSPORT DOMAIN-CONTAINING PROTEIN"/>
    <property type="match status" value="1"/>
</dbReference>
<proteinExistence type="inferred from homology"/>
<comment type="caution">
    <text evidence="10">The sequence shown here is derived from an EMBL/GenBank/DDBJ whole genome shotgun (WGS) entry which is preliminary data.</text>
</comment>
<reference evidence="10 11" key="1">
    <citation type="submission" date="2019-03" db="EMBL/GenBank/DDBJ databases">
        <title>Subsurface microbial communities from deep shales in Ohio and West Virginia, USA.</title>
        <authorList>
            <person name="Wrighton K."/>
        </authorList>
    </citation>
    <scope>NUCLEOTIDE SEQUENCE [LARGE SCALE GENOMIC DNA]</scope>
    <source>
        <strain evidence="10 11">MSL 7</strain>
    </source>
</reference>
<feature type="transmembrane region" description="Helical" evidence="9">
    <location>
        <begin position="111"/>
        <end position="129"/>
    </location>
</feature>
<dbReference type="EMBL" id="SNXX01000001">
    <property type="protein sequence ID" value="TDQ06108.1"/>
    <property type="molecule type" value="Genomic_DNA"/>
</dbReference>
<evidence type="ECO:0000256" key="3">
    <source>
        <dbReference type="ARBA" id="ARBA00022475"/>
    </source>
</evidence>
<organism evidence="10 11">
    <name type="scientific">Halanaerobium saccharolyticum</name>
    <dbReference type="NCBI Taxonomy" id="43595"/>
    <lineage>
        <taxon>Bacteria</taxon>
        <taxon>Bacillati</taxon>
        <taxon>Bacillota</taxon>
        <taxon>Clostridia</taxon>
        <taxon>Halanaerobiales</taxon>
        <taxon>Halanaerobiaceae</taxon>
        <taxon>Halanaerobium</taxon>
    </lineage>
</organism>
<evidence type="ECO:0000313" key="11">
    <source>
        <dbReference type="Proteomes" id="UP000295176"/>
    </source>
</evidence>
<dbReference type="AlphaFoldDB" id="A0A4R6SNV3"/>
<feature type="transmembrane region" description="Helical" evidence="9">
    <location>
        <begin position="71"/>
        <end position="90"/>
    </location>
</feature>
<dbReference type="PANTHER" id="PTHR30574">
    <property type="entry name" value="INNER MEMBRANE PROTEIN YEDE"/>
    <property type="match status" value="1"/>
</dbReference>
<accession>A0A4R6SNV3</accession>
<sequence length="170" mass="18351">MLEFIFAESWSPYIVGSLIGVLSWFSFIISKKALGTSTTFARGSAKLGAVFFGAEVYNWKYYQKYKPELEWQSMLVIGIVIGSFISAILSGEFNLSLIPLTEFESILNQNILGRIFSAFAGGIMLGFGARLAGGCTSGHGISGTFQLSIASWISLIGFFVGGALTAFIIL</sequence>
<evidence type="ECO:0000256" key="2">
    <source>
        <dbReference type="ARBA" id="ARBA00022448"/>
    </source>
</evidence>
<protein>
    <submittedName>
        <fullName evidence="10">Uncharacterized protein</fullName>
    </submittedName>
</protein>
<evidence type="ECO:0000256" key="4">
    <source>
        <dbReference type="ARBA" id="ARBA00022519"/>
    </source>
</evidence>
<keyword evidence="6 9" id="KW-1133">Transmembrane helix</keyword>
<evidence type="ECO:0000256" key="1">
    <source>
        <dbReference type="ARBA" id="ARBA00004429"/>
    </source>
</evidence>
<evidence type="ECO:0000313" key="10">
    <source>
        <dbReference type="EMBL" id="TDQ06108.1"/>
    </source>
</evidence>
<keyword evidence="4" id="KW-0997">Cell inner membrane</keyword>
<keyword evidence="2" id="KW-0813">Transport</keyword>
<comment type="similarity">
    <text evidence="8">Belongs to the TsuA/YedE (TC 9.B.102) family.</text>
</comment>
<comment type="subcellular location">
    <subcellularLocation>
        <location evidence="1">Cell inner membrane</location>
        <topology evidence="1">Multi-pass membrane protein</topology>
    </subcellularLocation>
</comment>